<evidence type="ECO:0000256" key="8">
    <source>
        <dbReference type="ARBA" id="ARBA00068997"/>
    </source>
</evidence>
<keyword evidence="11" id="KW-1185">Reference proteome</keyword>
<sequence length="416" mass="48122">MNSLEIYCCKFILDTSDDILAKYRRKPTANDEENKTKQNNVQGDIHRPVEVSRLLTTYPFDDVKKKLRLVLSTAEIQQIPDTLPAMRKAWVRKENELVAFLQLQLAEAINLQDRSLIPHLHETLRCLKMFSERECCNLLESLKEDYKSRSPYVSYLVKCRQSLLSTSAHLERLLERVKCDRCVVLEFLTAACVRIFLERRESQLAKFCSEFQSLTLADEKNDLLDSFLHVLILDLERDPIWHSASEAQINQARTAVERSVFSRVYLNAMYPNGEGDISRDQVLQEHMAKLAKVVTPNHKDLRIPKMFHHECPWLSAQAEVDKMAAYRTPKDKLQCVLRCTTTIMNLLSLACVPAADDLMPVLVYVVIMANPPSLLSTLEYVSCFYGNRLEGEEQYYWTQFCSAIEFIKTMDYIVCE</sequence>
<keyword evidence="4" id="KW-0254">Endocytosis</keyword>
<dbReference type="Gene3D" id="1.20.1050.80">
    <property type="entry name" value="VPS9 domain"/>
    <property type="match status" value="1"/>
</dbReference>
<keyword evidence="5" id="KW-0344">Guanine-nucleotide releasing factor</keyword>
<feature type="domain" description="VPS9" evidence="9">
    <location>
        <begin position="277"/>
        <end position="416"/>
    </location>
</feature>
<dbReference type="SUPFAM" id="SSF109993">
    <property type="entry name" value="VPS9 domain"/>
    <property type="match status" value="1"/>
</dbReference>
<accession>A0ABD0Z9K1</accession>
<dbReference type="AlphaFoldDB" id="A0ABD0Z9K1"/>
<keyword evidence="3" id="KW-0343">GTPase activation</keyword>
<dbReference type="Pfam" id="PF18151">
    <property type="entry name" value="DUF5601"/>
    <property type="match status" value="1"/>
</dbReference>
<comment type="subcellular location">
    <subcellularLocation>
        <location evidence="1">Membrane</location>
        <topology evidence="1">Peripheral membrane protein</topology>
    </subcellularLocation>
</comment>
<evidence type="ECO:0000256" key="2">
    <source>
        <dbReference type="ARBA" id="ARBA00008489"/>
    </source>
</evidence>
<dbReference type="PROSITE" id="PS51205">
    <property type="entry name" value="VPS9"/>
    <property type="match status" value="1"/>
</dbReference>
<dbReference type="Proteomes" id="UP001558652">
    <property type="component" value="Unassembled WGS sequence"/>
</dbReference>
<evidence type="ECO:0000256" key="6">
    <source>
        <dbReference type="ARBA" id="ARBA00023136"/>
    </source>
</evidence>
<dbReference type="PANTHER" id="PTHR23101:SF25">
    <property type="entry name" value="GTPASE-ACTIVATING PROTEIN AND VPS9 DOMAIN-CONTAINING PROTEIN 1"/>
    <property type="match status" value="1"/>
</dbReference>
<evidence type="ECO:0000256" key="7">
    <source>
        <dbReference type="ARBA" id="ARBA00053914"/>
    </source>
</evidence>
<dbReference type="FunFam" id="1.20.1050.80:FF:000001">
    <property type="entry name" value="GTPase-activating protein and VPS9 domain-containing protein 1 isoform X1"/>
    <property type="match status" value="1"/>
</dbReference>
<evidence type="ECO:0000259" key="9">
    <source>
        <dbReference type="PROSITE" id="PS51205"/>
    </source>
</evidence>
<evidence type="ECO:0000313" key="11">
    <source>
        <dbReference type="Proteomes" id="UP001558652"/>
    </source>
</evidence>
<proteinExistence type="inferred from homology"/>
<evidence type="ECO:0000256" key="1">
    <source>
        <dbReference type="ARBA" id="ARBA00004170"/>
    </source>
</evidence>
<gene>
    <name evidence="10" type="ORF">AAG570_011624</name>
</gene>
<dbReference type="Pfam" id="PF02204">
    <property type="entry name" value="VPS9"/>
    <property type="match status" value="1"/>
</dbReference>
<dbReference type="GO" id="GO:0016020">
    <property type="term" value="C:membrane"/>
    <property type="evidence" value="ECO:0007669"/>
    <property type="project" value="UniProtKB-SubCell"/>
</dbReference>
<dbReference type="SMART" id="SM00167">
    <property type="entry name" value="VPS9"/>
    <property type="match status" value="1"/>
</dbReference>
<comment type="function">
    <text evidence="7">Acts both as a GTPase-activating protein (GAP) and a guanine nucleotide exchange factor (GEF), and participates in endocytosis.</text>
</comment>
<dbReference type="InterPro" id="IPR003123">
    <property type="entry name" value="VPS9"/>
</dbReference>
<evidence type="ECO:0000256" key="5">
    <source>
        <dbReference type="ARBA" id="ARBA00022658"/>
    </source>
</evidence>
<dbReference type="InterPro" id="IPR037191">
    <property type="entry name" value="VPS9_dom_sf"/>
</dbReference>
<dbReference type="PANTHER" id="PTHR23101">
    <property type="entry name" value="RAB GDP/GTP EXCHANGE FACTOR"/>
    <property type="match status" value="1"/>
</dbReference>
<dbReference type="InterPro" id="IPR041545">
    <property type="entry name" value="DUF5601"/>
</dbReference>
<dbReference type="GO" id="GO:0005737">
    <property type="term" value="C:cytoplasm"/>
    <property type="evidence" value="ECO:0007669"/>
    <property type="project" value="UniProtKB-ARBA"/>
</dbReference>
<comment type="caution">
    <text evidence="10">The sequence shown here is derived from an EMBL/GenBank/DDBJ whole genome shotgun (WGS) entry which is preliminary data.</text>
</comment>
<dbReference type="GO" id="GO:0005096">
    <property type="term" value="F:GTPase activator activity"/>
    <property type="evidence" value="ECO:0007669"/>
    <property type="project" value="UniProtKB-KW"/>
</dbReference>
<dbReference type="GO" id="GO:0005085">
    <property type="term" value="F:guanyl-nucleotide exchange factor activity"/>
    <property type="evidence" value="ECO:0007669"/>
    <property type="project" value="UniProtKB-KW"/>
</dbReference>
<dbReference type="GO" id="GO:0051049">
    <property type="term" value="P:regulation of transport"/>
    <property type="evidence" value="ECO:0007669"/>
    <property type="project" value="UniProtKB-ARBA"/>
</dbReference>
<dbReference type="GO" id="GO:0006897">
    <property type="term" value="P:endocytosis"/>
    <property type="evidence" value="ECO:0007669"/>
    <property type="project" value="UniProtKB-KW"/>
</dbReference>
<evidence type="ECO:0000313" key="10">
    <source>
        <dbReference type="EMBL" id="KAL1132014.1"/>
    </source>
</evidence>
<comment type="similarity">
    <text evidence="2">Belongs to the GAPVD1 family.</text>
</comment>
<keyword evidence="6" id="KW-0472">Membrane</keyword>
<name>A0ABD0Z9K1_9HEMI</name>
<dbReference type="EMBL" id="JBFDAA010000006">
    <property type="protein sequence ID" value="KAL1132014.1"/>
    <property type="molecule type" value="Genomic_DNA"/>
</dbReference>
<protein>
    <recommendedName>
        <fullName evidence="8">Receptor-mediated endocytosis protein 6 homolog</fullName>
    </recommendedName>
</protein>
<organism evidence="10 11">
    <name type="scientific">Ranatra chinensis</name>
    <dbReference type="NCBI Taxonomy" id="642074"/>
    <lineage>
        <taxon>Eukaryota</taxon>
        <taxon>Metazoa</taxon>
        <taxon>Ecdysozoa</taxon>
        <taxon>Arthropoda</taxon>
        <taxon>Hexapoda</taxon>
        <taxon>Insecta</taxon>
        <taxon>Pterygota</taxon>
        <taxon>Neoptera</taxon>
        <taxon>Paraneoptera</taxon>
        <taxon>Hemiptera</taxon>
        <taxon>Heteroptera</taxon>
        <taxon>Panheteroptera</taxon>
        <taxon>Nepomorpha</taxon>
        <taxon>Nepidae</taxon>
        <taxon>Ranatrinae</taxon>
        <taxon>Ranatra</taxon>
    </lineage>
</organism>
<reference evidence="10 11" key="1">
    <citation type="submission" date="2024-07" db="EMBL/GenBank/DDBJ databases">
        <title>Chromosome-level genome assembly of the water stick insect Ranatra chinensis (Heteroptera: Nepidae).</title>
        <authorList>
            <person name="Liu X."/>
        </authorList>
    </citation>
    <scope>NUCLEOTIDE SEQUENCE [LARGE SCALE GENOMIC DNA]</scope>
    <source>
        <strain evidence="10">Cailab_2021Rc</strain>
        <tissue evidence="10">Muscle</tissue>
    </source>
</reference>
<evidence type="ECO:0000256" key="3">
    <source>
        <dbReference type="ARBA" id="ARBA00022468"/>
    </source>
</evidence>
<evidence type="ECO:0000256" key="4">
    <source>
        <dbReference type="ARBA" id="ARBA00022583"/>
    </source>
</evidence>
<dbReference type="InterPro" id="IPR045046">
    <property type="entry name" value="Vps9-like"/>
</dbReference>